<dbReference type="Pfam" id="PF14497">
    <property type="entry name" value="GST_C_3"/>
    <property type="match status" value="1"/>
</dbReference>
<dbReference type="Gene3D" id="1.20.1050.10">
    <property type="match status" value="1"/>
</dbReference>
<evidence type="ECO:0000256" key="2">
    <source>
        <dbReference type="ARBA" id="ARBA00012452"/>
    </source>
</evidence>
<dbReference type="FunFam" id="1.20.1050.10:FF:000047">
    <property type="entry name" value="Glutathione S-transferase P"/>
    <property type="match status" value="1"/>
</dbReference>
<feature type="domain" description="GST C-terminal" evidence="6">
    <location>
        <begin position="75"/>
        <end position="189"/>
    </location>
</feature>
<evidence type="ECO:0000259" key="6">
    <source>
        <dbReference type="PROSITE" id="PS50405"/>
    </source>
</evidence>
<dbReference type="PROSITE" id="PS50404">
    <property type="entry name" value="GST_NTER"/>
    <property type="match status" value="1"/>
</dbReference>
<feature type="domain" description="GST N-terminal" evidence="5">
    <location>
        <begin position="2"/>
        <end position="81"/>
    </location>
</feature>
<evidence type="ECO:0000259" key="5">
    <source>
        <dbReference type="PROSITE" id="PS50404"/>
    </source>
</evidence>
<keyword evidence="3" id="KW-0808">Transferase</keyword>
<name>A0A8C0W0P4_CASCN</name>
<evidence type="ECO:0000256" key="4">
    <source>
        <dbReference type="ARBA" id="ARBA00032759"/>
    </source>
</evidence>
<evidence type="ECO:0000313" key="7">
    <source>
        <dbReference type="Ensembl" id="ENSCCNP00000003216.1"/>
    </source>
</evidence>
<dbReference type="InterPro" id="IPR036249">
    <property type="entry name" value="Thioredoxin-like_sf"/>
</dbReference>
<sequence>VPPYTIIYFPSQGRCEAIRRLLADQGQSWKEEVVTLETWGQGPLKSSCVSDCLPKFQNGDLTLCQSSAILRHLGRFLKAALPDMVNDRVADLISRHVHLFHHNCEEGKAQYLQELPGHLKLFETLLAQNHRDQAFVMSDQISFTDCHLLDLLLSLQVLVPDYLDAFPLLSAYAALLSAWPKIKAFLASM</sequence>
<dbReference type="AlphaFoldDB" id="A0A8C0W0P4"/>
<dbReference type="SUPFAM" id="SSF52833">
    <property type="entry name" value="Thioredoxin-like"/>
    <property type="match status" value="1"/>
</dbReference>
<evidence type="ECO:0000256" key="1">
    <source>
        <dbReference type="ARBA" id="ARBA00007297"/>
    </source>
</evidence>
<dbReference type="InterPro" id="IPR004045">
    <property type="entry name" value="Glutathione_S-Trfase_N"/>
</dbReference>
<dbReference type="EC" id="2.5.1.18" evidence="2"/>
<dbReference type="InterPro" id="IPR050213">
    <property type="entry name" value="GST_superfamily"/>
</dbReference>
<dbReference type="GO" id="GO:0004364">
    <property type="term" value="F:glutathione transferase activity"/>
    <property type="evidence" value="ECO:0007669"/>
    <property type="project" value="UniProtKB-EC"/>
</dbReference>
<dbReference type="InterPro" id="IPR004046">
    <property type="entry name" value="GST_C"/>
</dbReference>
<dbReference type="SUPFAM" id="SSF47616">
    <property type="entry name" value="GST C-terminal domain-like"/>
    <property type="match status" value="1"/>
</dbReference>
<dbReference type="InterPro" id="IPR036282">
    <property type="entry name" value="Glutathione-S-Trfase_C_sf"/>
</dbReference>
<comment type="similarity">
    <text evidence="1">Belongs to the GST superfamily. Pi family.</text>
</comment>
<dbReference type="PANTHER" id="PTHR11571">
    <property type="entry name" value="GLUTATHIONE S-TRANSFERASE"/>
    <property type="match status" value="1"/>
</dbReference>
<dbReference type="GO" id="GO:0005829">
    <property type="term" value="C:cytosol"/>
    <property type="evidence" value="ECO:0007669"/>
    <property type="project" value="TreeGrafter"/>
</dbReference>
<protein>
    <recommendedName>
        <fullName evidence="2">glutathione transferase</fullName>
        <ecNumber evidence="2">2.5.1.18</ecNumber>
    </recommendedName>
    <alternativeName>
        <fullName evidence="4">GST class-pi</fullName>
    </alternativeName>
</protein>
<evidence type="ECO:0000256" key="3">
    <source>
        <dbReference type="ARBA" id="ARBA00022679"/>
    </source>
</evidence>
<dbReference type="PANTHER" id="PTHR11571:SF248">
    <property type="entry name" value="GLUTATHIONE S-TRANSFERASE"/>
    <property type="match status" value="1"/>
</dbReference>
<accession>A0A8C0W0P4</accession>
<dbReference type="Ensembl" id="ENSCCNT00000004236.1">
    <property type="protein sequence ID" value="ENSCCNP00000003216.1"/>
    <property type="gene ID" value="ENSCCNG00000003469.1"/>
</dbReference>
<proteinExistence type="inferred from homology"/>
<dbReference type="GO" id="GO:0006749">
    <property type="term" value="P:glutathione metabolic process"/>
    <property type="evidence" value="ECO:0007669"/>
    <property type="project" value="TreeGrafter"/>
</dbReference>
<organism evidence="7">
    <name type="scientific">Castor canadensis</name>
    <name type="common">American beaver</name>
    <dbReference type="NCBI Taxonomy" id="51338"/>
    <lineage>
        <taxon>Eukaryota</taxon>
        <taxon>Metazoa</taxon>
        <taxon>Chordata</taxon>
        <taxon>Craniata</taxon>
        <taxon>Vertebrata</taxon>
        <taxon>Euteleostomi</taxon>
        <taxon>Mammalia</taxon>
        <taxon>Eutheria</taxon>
        <taxon>Euarchontoglires</taxon>
        <taxon>Glires</taxon>
        <taxon>Rodentia</taxon>
        <taxon>Castorimorpha</taxon>
        <taxon>Castoridae</taxon>
        <taxon>Castor</taxon>
    </lineage>
</organism>
<dbReference type="Gene3D" id="3.40.30.10">
    <property type="entry name" value="Glutaredoxin"/>
    <property type="match status" value="1"/>
</dbReference>
<dbReference type="PROSITE" id="PS50405">
    <property type="entry name" value="GST_CTER"/>
    <property type="match status" value="1"/>
</dbReference>
<reference evidence="7" key="1">
    <citation type="submission" date="2023-09" db="UniProtKB">
        <authorList>
            <consortium name="Ensembl"/>
        </authorList>
    </citation>
    <scope>IDENTIFICATION</scope>
</reference>
<dbReference type="InterPro" id="IPR010987">
    <property type="entry name" value="Glutathione-S-Trfase_C-like"/>
</dbReference>